<dbReference type="EMBL" id="FOCP01000028">
    <property type="protein sequence ID" value="SEN62546.1"/>
    <property type="molecule type" value="Genomic_DNA"/>
</dbReference>
<keyword evidence="4" id="KW-0472">Membrane</keyword>
<evidence type="ECO:0000256" key="2">
    <source>
        <dbReference type="ARBA" id="ARBA00022729"/>
    </source>
</evidence>
<evidence type="ECO:0000313" key="6">
    <source>
        <dbReference type="Proteomes" id="UP000199459"/>
    </source>
</evidence>
<keyword evidence="4" id="KW-0812">Transmembrane</keyword>
<dbReference type="GO" id="GO:0120010">
    <property type="term" value="P:intermembrane phospholipid transfer"/>
    <property type="evidence" value="ECO:0007669"/>
    <property type="project" value="TreeGrafter"/>
</dbReference>
<proteinExistence type="inferred from homology"/>
<feature type="region of interest" description="Disordered" evidence="3">
    <location>
        <begin position="257"/>
        <end position="302"/>
    </location>
</feature>
<dbReference type="Pfam" id="PF04333">
    <property type="entry name" value="MlaA"/>
    <property type="match status" value="1"/>
</dbReference>
<dbReference type="InterPro" id="IPR007428">
    <property type="entry name" value="MlaA"/>
</dbReference>
<sequence length="302" mass="33766">MGSVTVLTLMKEKRTSWVRKVFFWLFLVMFLQGCASWSKKDDANIDPVDPHEDINRVSYDFTDKVDRVLFEPVVDAYVDYVPNAAQRSIGNFYDNVSYPNVVLNAFLQGKIKQGFADGLRFVINSTVGLFGLFDMATHMGLEKHDEDFGQTLGVWGFEPGSYLFIPILGPSSERDVASVPVSMFTNVLFYVGAVAGAGVFAPLTVLGAIDKRARLAGPMRIRDQAALDPYLFVREASLQQREFLVYDGDPPLNLYDDEPFQDNPFDINHKRPVSGNESSEDDHSEEAVQQKNQGKGLSEQGI</sequence>
<keyword evidence="2" id="KW-0732">Signal</keyword>
<reference evidence="5 6" key="1">
    <citation type="submission" date="2016-10" db="EMBL/GenBank/DDBJ databases">
        <authorList>
            <person name="de Groot N.N."/>
        </authorList>
    </citation>
    <scope>NUCLEOTIDE SEQUENCE [LARGE SCALE GENOMIC DNA]</scope>
    <source>
        <strain evidence="5 6">Nm22</strain>
    </source>
</reference>
<comment type="similarity">
    <text evidence="1">Belongs to the MlaA family.</text>
</comment>
<dbReference type="PANTHER" id="PTHR30035">
    <property type="entry name" value="LIPOPROTEIN VACJ-RELATED"/>
    <property type="match status" value="1"/>
</dbReference>
<keyword evidence="4" id="KW-1133">Transmembrane helix</keyword>
<dbReference type="AlphaFoldDB" id="A0A1H8I3A6"/>
<dbReference type="STRING" id="917.SAMN05216326_1449"/>
<protein>
    <submittedName>
        <fullName evidence="5">Phospholipid-binding lipoprotein MlaA</fullName>
    </submittedName>
</protein>
<dbReference type="GO" id="GO:0016020">
    <property type="term" value="C:membrane"/>
    <property type="evidence" value="ECO:0007669"/>
    <property type="project" value="InterPro"/>
</dbReference>
<dbReference type="PANTHER" id="PTHR30035:SF3">
    <property type="entry name" value="INTERMEMBRANE PHOSPHOLIPID TRANSPORT SYSTEM LIPOPROTEIN MLAA"/>
    <property type="match status" value="1"/>
</dbReference>
<accession>A0A1H8I3A6</accession>
<dbReference type="PRINTS" id="PR01805">
    <property type="entry name" value="VACJLIPOPROT"/>
</dbReference>
<gene>
    <name evidence="5" type="ORF">SAMN05216325_12821</name>
</gene>
<dbReference type="Proteomes" id="UP000199459">
    <property type="component" value="Unassembled WGS sequence"/>
</dbReference>
<keyword evidence="5" id="KW-0449">Lipoprotein</keyword>
<evidence type="ECO:0000256" key="3">
    <source>
        <dbReference type="SAM" id="MobiDB-lite"/>
    </source>
</evidence>
<evidence type="ECO:0000256" key="1">
    <source>
        <dbReference type="ARBA" id="ARBA00010634"/>
    </source>
</evidence>
<evidence type="ECO:0000256" key="4">
    <source>
        <dbReference type="SAM" id="Phobius"/>
    </source>
</evidence>
<name>A0A1H8I3A6_9PROT</name>
<feature type="transmembrane region" description="Helical" evidence="4">
    <location>
        <begin position="187"/>
        <end position="209"/>
    </location>
</feature>
<feature type="compositionally biased region" description="Polar residues" evidence="3">
    <location>
        <begin position="287"/>
        <end position="302"/>
    </location>
</feature>
<evidence type="ECO:0000313" key="5">
    <source>
        <dbReference type="EMBL" id="SEN62546.1"/>
    </source>
</evidence>
<organism evidence="5 6">
    <name type="scientific">Nitrosomonas marina</name>
    <dbReference type="NCBI Taxonomy" id="917"/>
    <lineage>
        <taxon>Bacteria</taxon>
        <taxon>Pseudomonadati</taxon>
        <taxon>Pseudomonadota</taxon>
        <taxon>Betaproteobacteria</taxon>
        <taxon>Nitrosomonadales</taxon>
        <taxon>Nitrosomonadaceae</taxon>
        <taxon>Nitrosomonas</taxon>
    </lineage>
</organism>